<keyword evidence="3" id="KW-1185">Reference proteome</keyword>
<reference evidence="3" key="1">
    <citation type="submission" date="2017-04" db="EMBL/GenBank/DDBJ databases">
        <authorList>
            <person name="Varghese N."/>
            <person name="Submissions S."/>
        </authorList>
    </citation>
    <scope>NUCLEOTIDE SEQUENCE [LARGE SCALE GENOMIC DNA]</scope>
    <source>
        <strain evidence="3">K3S</strain>
    </source>
</reference>
<evidence type="ECO:0000313" key="2">
    <source>
        <dbReference type="EMBL" id="SMF03710.1"/>
    </source>
</evidence>
<dbReference type="EMBL" id="FWZU01000002">
    <property type="protein sequence ID" value="SMF03710.1"/>
    <property type="molecule type" value="Genomic_DNA"/>
</dbReference>
<gene>
    <name evidence="2" type="ORF">SAMN06295933_1305</name>
</gene>
<dbReference type="Proteomes" id="UP000192906">
    <property type="component" value="Unassembled WGS sequence"/>
</dbReference>
<name>A0A1X7CV93_9BACT</name>
<dbReference type="RefSeq" id="WP_085100063.1">
    <property type="nucleotide sequence ID" value="NZ_FWZU01000002.1"/>
</dbReference>
<sequence>MSDAINPRAKDSICDLARRSFRDVADQDYIAARVCYRLGLTGQFVWMAEQAVEKYLKAILLFNFKSAKTKHNLEEALKEVHCIKEIEFNIKNESETFIKYLNQQGVNRYFDKFHYTEGNELEQLDITVWDIRRYCQILNYGRIIDGKNVSYLKHNIAQIHEWGGRNDPHKFKIDNGYLEKVLLDGNISQRKGLIWNNSFYGSRRKSKIKIPFKAFFAWPTHVITPEFFSEYEKLVYFPSKVKEKYNKG</sequence>
<evidence type="ECO:0000313" key="3">
    <source>
        <dbReference type="Proteomes" id="UP000192906"/>
    </source>
</evidence>
<evidence type="ECO:0000259" key="1">
    <source>
        <dbReference type="Pfam" id="PF05168"/>
    </source>
</evidence>
<dbReference type="Pfam" id="PF05168">
    <property type="entry name" value="HEPN"/>
    <property type="match status" value="1"/>
</dbReference>
<protein>
    <submittedName>
        <fullName evidence="2">HEPN domain-containing protein</fullName>
    </submittedName>
</protein>
<proteinExistence type="predicted"/>
<dbReference type="Gene3D" id="1.20.120.330">
    <property type="entry name" value="Nucleotidyltransferases domain 2"/>
    <property type="match status" value="1"/>
</dbReference>
<dbReference type="AlphaFoldDB" id="A0A1X7CV93"/>
<feature type="domain" description="HEPN" evidence="1">
    <location>
        <begin position="24"/>
        <end position="117"/>
    </location>
</feature>
<dbReference type="InterPro" id="IPR007842">
    <property type="entry name" value="HEPN_dom"/>
</dbReference>
<dbReference type="OrthoDB" id="8776305at2"/>
<dbReference type="SUPFAM" id="SSF81593">
    <property type="entry name" value="Nucleotidyltransferase substrate binding subunit/domain"/>
    <property type="match status" value="1"/>
</dbReference>
<accession>A0A1X7CV93</accession>
<organism evidence="2 3">
    <name type="scientific">Desulfovibrio gilichinskyi</name>
    <dbReference type="NCBI Taxonomy" id="1519643"/>
    <lineage>
        <taxon>Bacteria</taxon>
        <taxon>Pseudomonadati</taxon>
        <taxon>Thermodesulfobacteriota</taxon>
        <taxon>Desulfovibrionia</taxon>
        <taxon>Desulfovibrionales</taxon>
        <taxon>Desulfovibrionaceae</taxon>
        <taxon>Desulfovibrio</taxon>
    </lineage>
</organism>